<feature type="compositionally biased region" description="Low complexity" evidence="1">
    <location>
        <begin position="61"/>
        <end position="72"/>
    </location>
</feature>
<dbReference type="RefSeq" id="WP_139635186.1">
    <property type="nucleotide sequence ID" value="NZ_VDLX02000018.1"/>
</dbReference>
<protein>
    <submittedName>
        <fullName evidence="2">Uncharacterized protein</fullName>
    </submittedName>
</protein>
<keyword evidence="3" id="KW-1185">Reference proteome</keyword>
<proteinExistence type="predicted"/>
<reference evidence="2 3" key="1">
    <citation type="submission" date="2019-10" db="EMBL/GenBank/DDBJ databases">
        <title>Nonomuraea sp. nov., isolated from Phyllanthus amarus.</title>
        <authorList>
            <person name="Klykleung N."/>
            <person name="Tanasupawat S."/>
        </authorList>
    </citation>
    <scope>NUCLEOTIDE SEQUENCE [LARGE SCALE GENOMIC DNA]</scope>
    <source>
        <strain evidence="2 3">PA1-10</strain>
    </source>
</reference>
<gene>
    <name evidence="2" type="ORF">FH608_037720</name>
</gene>
<evidence type="ECO:0000256" key="1">
    <source>
        <dbReference type="SAM" id="MobiDB-lite"/>
    </source>
</evidence>
<dbReference type="EMBL" id="VDLX02000018">
    <property type="protein sequence ID" value="KAB8189753.1"/>
    <property type="molecule type" value="Genomic_DNA"/>
</dbReference>
<evidence type="ECO:0000313" key="3">
    <source>
        <dbReference type="Proteomes" id="UP000312512"/>
    </source>
</evidence>
<name>A0A5C4VQI0_9ACTN</name>
<accession>A0A5C4VQI0</accession>
<sequence>MNHRLVAVLAAVAVAALCLAFRPAPRGFVPELFPGSGAAAVSDRYIRLAPPAGPGQGSAPGPGLSPCSPPGLTSGGLPG</sequence>
<dbReference type="AlphaFoldDB" id="A0A5C4VQI0"/>
<comment type="caution">
    <text evidence="2">The sequence shown here is derived from an EMBL/GenBank/DDBJ whole genome shotgun (WGS) entry which is preliminary data.</text>
</comment>
<feature type="region of interest" description="Disordered" evidence="1">
    <location>
        <begin position="50"/>
        <end position="79"/>
    </location>
</feature>
<organism evidence="2 3">
    <name type="scientific">Nonomuraea phyllanthi</name>
    <dbReference type="NCBI Taxonomy" id="2219224"/>
    <lineage>
        <taxon>Bacteria</taxon>
        <taxon>Bacillati</taxon>
        <taxon>Actinomycetota</taxon>
        <taxon>Actinomycetes</taxon>
        <taxon>Streptosporangiales</taxon>
        <taxon>Streptosporangiaceae</taxon>
        <taxon>Nonomuraea</taxon>
    </lineage>
</organism>
<evidence type="ECO:0000313" key="2">
    <source>
        <dbReference type="EMBL" id="KAB8189753.1"/>
    </source>
</evidence>
<dbReference type="Proteomes" id="UP000312512">
    <property type="component" value="Unassembled WGS sequence"/>
</dbReference>